<evidence type="ECO:0000256" key="1">
    <source>
        <dbReference type="ARBA" id="ARBA00004123"/>
    </source>
</evidence>
<dbReference type="GO" id="GO:0000993">
    <property type="term" value="F:RNA polymerase II complex binding"/>
    <property type="evidence" value="ECO:0007669"/>
    <property type="project" value="InterPro"/>
</dbReference>
<keyword evidence="9" id="KW-0539">Nucleus</keyword>
<feature type="compositionally biased region" description="Acidic residues" evidence="15">
    <location>
        <begin position="1151"/>
        <end position="1166"/>
    </location>
</feature>
<evidence type="ECO:0000256" key="2">
    <source>
        <dbReference type="ARBA" id="ARBA00022481"/>
    </source>
</evidence>
<feature type="compositionally biased region" description="Low complexity" evidence="15">
    <location>
        <begin position="1582"/>
        <end position="1599"/>
    </location>
</feature>
<feature type="compositionally biased region" description="Basic and acidic residues" evidence="15">
    <location>
        <begin position="419"/>
        <end position="452"/>
    </location>
</feature>
<feature type="compositionally biased region" description="Basic residues" evidence="15">
    <location>
        <begin position="619"/>
        <end position="635"/>
    </location>
</feature>
<keyword evidence="5" id="KW-0507">mRNA processing</keyword>
<feature type="compositionally biased region" description="Basic and acidic residues" evidence="15">
    <location>
        <begin position="736"/>
        <end position="771"/>
    </location>
</feature>
<keyword evidence="8 14" id="KW-0175">Coiled coil</keyword>
<feature type="compositionally biased region" description="Polar residues" evidence="15">
    <location>
        <begin position="828"/>
        <end position="838"/>
    </location>
</feature>
<evidence type="ECO:0000256" key="4">
    <source>
        <dbReference type="ARBA" id="ARBA00022553"/>
    </source>
</evidence>
<feature type="region of interest" description="Disordered" evidence="15">
    <location>
        <begin position="419"/>
        <end position="642"/>
    </location>
</feature>
<gene>
    <name evidence="17" type="ORF">KC01_LOCUS4586</name>
</gene>
<keyword evidence="3" id="KW-1017">Isopeptide bond</keyword>
<evidence type="ECO:0000256" key="6">
    <source>
        <dbReference type="ARBA" id="ARBA00022843"/>
    </source>
</evidence>
<comment type="function">
    <text evidence="10">Component of pre-mRNA cleavage complex II, which promotes transcription termination by RNA polymerase II.</text>
</comment>
<evidence type="ECO:0000313" key="18">
    <source>
        <dbReference type="Proteomes" id="UP001497482"/>
    </source>
</evidence>
<dbReference type="InterPro" id="IPR021605">
    <property type="entry name" value="Pcf11_Clp1-ID"/>
</dbReference>
<dbReference type="SUPFAM" id="SSF48464">
    <property type="entry name" value="ENTH/VHS domain"/>
    <property type="match status" value="1"/>
</dbReference>
<feature type="domain" description="CID" evidence="16">
    <location>
        <begin position="1"/>
        <end position="128"/>
    </location>
</feature>
<name>A0AAV2J7H4_KNICA</name>
<dbReference type="InterPro" id="IPR006569">
    <property type="entry name" value="CID_dom"/>
</dbReference>
<evidence type="ECO:0000256" key="13">
    <source>
        <dbReference type="ARBA" id="ARBA00083113"/>
    </source>
</evidence>
<dbReference type="GO" id="GO:0003729">
    <property type="term" value="F:mRNA binding"/>
    <property type="evidence" value="ECO:0007669"/>
    <property type="project" value="InterPro"/>
</dbReference>
<dbReference type="Gene3D" id="1.25.40.90">
    <property type="match status" value="1"/>
</dbReference>
<keyword evidence="6" id="KW-0832">Ubl conjugation</keyword>
<protein>
    <recommendedName>
        <fullName evidence="12">Pre-mRNA cleavage complex 2 protein Pcf11</fullName>
    </recommendedName>
    <alternativeName>
        <fullName evidence="13">Pre-mRNA cleavage complex II protein Pcf11</fullName>
    </alternativeName>
</protein>
<dbReference type="GO" id="GO:0006369">
    <property type="term" value="P:termination of RNA polymerase II transcription"/>
    <property type="evidence" value="ECO:0007669"/>
    <property type="project" value="InterPro"/>
</dbReference>
<evidence type="ECO:0000256" key="3">
    <source>
        <dbReference type="ARBA" id="ARBA00022499"/>
    </source>
</evidence>
<dbReference type="PROSITE" id="PS51391">
    <property type="entry name" value="CID"/>
    <property type="match status" value="1"/>
</dbReference>
<comment type="subunit">
    <text evidence="11">Associates with the phosphorylated CTD domain of POLR2A /RNA polymerase II.</text>
</comment>
<feature type="compositionally biased region" description="Basic and acidic residues" evidence="15">
    <location>
        <begin position="336"/>
        <end position="355"/>
    </location>
</feature>
<feature type="compositionally biased region" description="Low complexity" evidence="15">
    <location>
        <begin position="1626"/>
        <end position="1642"/>
    </location>
</feature>
<evidence type="ECO:0000256" key="9">
    <source>
        <dbReference type="ARBA" id="ARBA00023242"/>
    </source>
</evidence>
<dbReference type="Pfam" id="PF20845">
    <property type="entry name" value="Pcf11_helical"/>
    <property type="match status" value="1"/>
</dbReference>
<dbReference type="Pfam" id="PF11526">
    <property type="entry name" value="Pfc11_Clp1_ID"/>
    <property type="match status" value="1"/>
</dbReference>
<dbReference type="GO" id="GO:0005849">
    <property type="term" value="C:mRNA cleavage factor complex"/>
    <property type="evidence" value="ECO:0007669"/>
    <property type="project" value="InterPro"/>
</dbReference>
<evidence type="ECO:0000256" key="11">
    <source>
        <dbReference type="ARBA" id="ARBA00063659"/>
    </source>
</evidence>
<dbReference type="PANTHER" id="PTHR15921">
    <property type="entry name" value="PRE-MRNA CLEAVAGE COMPLEX II"/>
    <property type="match status" value="1"/>
</dbReference>
<keyword evidence="7" id="KW-0007">Acetylation</keyword>
<dbReference type="CDD" id="cd16982">
    <property type="entry name" value="CID_Pcf11"/>
    <property type="match status" value="1"/>
</dbReference>
<dbReference type="Proteomes" id="UP001497482">
    <property type="component" value="Chromosome 11"/>
</dbReference>
<feature type="coiled-coil region" evidence="14">
    <location>
        <begin position="191"/>
        <end position="218"/>
    </location>
</feature>
<feature type="region of interest" description="Disordered" evidence="15">
    <location>
        <begin position="1128"/>
        <end position="1170"/>
    </location>
</feature>
<accession>A0AAV2J7H4</accession>
<dbReference type="InterPro" id="IPR047415">
    <property type="entry name" value="Pcf11_CID"/>
</dbReference>
<feature type="region of interest" description="Disordered" evidence="15">
    <location>
        <begin position="1556"/>
        <end position="1642"/>
    </location>
</feature>
<feature type="compositionally biased region" description="Basic and acidic residues" evidence="15">
    <location>
        <begin position="688"/>
        <end position="723"/>
    </location>
</feature>
<dbReference type="InterPro" id="IPR048830">
    <property type="entry name" value="PCF11_helical"/>
</dbReference>
<evidence type="ECO:0000256" key="7">
    <source>
        <dbReference type="ARBA" id="ARBA00022990"/>
    </source>
</evidence>
<evidence type="ECO:0000259" key="16">
    <source>
        <dbReference type="PROSITE" id="PS51391"/>
    </source>
</evidence>
<feature type="region of interest" description="Disordered" evidence="15">
    <location>
        <begin position="688"/>
        <end position="893"/>
    </location>
</feature>
<feature type="region of interest" description="Disordered" evidence="15">
    <location>
        <begin position="240"/>
        <end position="355"/>
    </location>
</feature>
<dbReference type="FunFam" id="1.25.40.90:FF:000015">
    <property type="entry name" value="Pre-mRNA cleavage complex 2 protein Pcf11"/>
    <property type="match status" value="1"/>
</dbReference>
<evidence type="ECO:0000256" key="5">
    <source>
        <dbReference type="ARBA" id="ARBA00022664"/>
    </source>
</evidence>
<dbReference type="InterPro" id="IPR045154">
    <property type="entry name" value="PCF11-like"/>
</dbReference>
<keyword evidence="18" id="KW-1185">Reference proteome</keyword>
<reference evidence="17 18" key="1">
    <citation type="submission" date="2024-04" db="EMBL/GenBank/DDBJ databases">
        <authorList>
            <person name="Waldvogel A.-M."/>
            <person name="Schoenle A."/>
        </authorList>
    </citation>
    <scope>NUCLEOTIDE SEQUENCE [LARGE SCALE GENOMIC DNA]</scope>
</reference>
<evidence type="ECO:0000313" key="17">
    <source>
        <dbReference type="EMBL" id="CAL1572560.1"/>
    </source>
</evidence>
<dbReference type="Pfam" id="PF04818">
    <property type="entry name" value="CID"/>
    <property type="match status" value="1"/>
</dbReference>
<dbReference type="GO" id="GO:0031124">
    <property type="term" value="P:mRNA 3'-end processing"/>
    <property type="evidence" value="ECO:0007669"/>
    <property type="project" value="InterPro"/>
</dbReference>
<evidence type="ECO:0000256" key="14">
    <source>
        <dbReference type="SAM" id="Coils"/>
    </source>
</evidence>
<dbReference type="SMART" id="SM00582">
    <property type="entry name" value="RPR"/>
    <property type="match status" value="1"/>
</dbReference>
<proteinExistence type="predicted"/>
<evidence type="ECO:0000256" key="8">
    <source>
        <dbReference type="ARBA" id="ARBA00023054"/>
    </source>
</evidence>
<dbReference type="GO" id="GO:0005737">
    <property type="term" value="C:cytoplasm"/>
    <property type="evidence" value="ECO:0007669"/>
    <property type="project" value="TreeGrafter"/>
</dbReference>
<dbReference type="InterPro" id="IPR008942">
    <property type="entry name" value="ENTH_VHS"/>
</dbReference>
<evidence type="ECO:0000256" key="12">
    <source>
        <dbReference type="ARBA" id="ARBA00068814"/>
    </source>
</evidence>
<evidence type="ECO:0000256" key="10">
    <source>
        <dbReference type="ARBA" id="ARBA00057101"/>
    </source>
</evidence>
<dbReference type="EMBL" id="OZ035833">
    <property type="protein sequence ID" value="CAL1572560.1"/>
    <property type="molecule type" value="Genomic_DNA"/>
</dbReference>
<comment type="subcellular location">
    <subcellularLocation>
        <location evidence="1">Nucleus</location>
    </subcellularLocation>
</comment>
<keyword evidence="2" id="KW-0488">Methylation</keyword>
<organism evidence="17 18">
    <name type="scientific">Knipowitschia caucasica</name>
    <name type="common">Caucasian dwarf goby</name>
    <name type="synonym">Pomatoschistus caucasicus</name>
    <dbReference type="NCBI Taxonomy" id="637954"/>
    <lineage>
        <taxon>Eukaryota</taxon>
        <taxon>Metazoa</taxon>
        <taxon>Chordata</taxon>
        <taxon>Craniata</taxon>
        <taxon>Vertebrata</taxon>
        <taxon>Euteleostomi</taxon>
        <taxon>Actinopterygii</taxon>
        <taxon>Neopterygii</taxon>
        <taxon>Teleostei</taxon>
        <taxon>Neoteleostei</taxon>
        <taxon>Acanthomorphata</taxon>
        <taxon>Gobiaria</taxon>
        <taxon>Gobiiformes</taxon>
        <taxon>Gobioidei</taxon>
        <taxon>Gobiidae</taxon>
        <taxon>Gobiinae</taxon>
        <taxon>Knipowitschia</taxon>
    </lineage>
</organism>
<keyword evidence="4" id="KW-0597">Phosphoprotein</keyword>
<feature type="compositionally biased region" description="Basic residues" evidence="15">
    <location>
        <begin position="533"/>
        <end position="542"/>
    </location>
</feature>
<feature type="compositionally biased region" description="Basic and acidic residues" evidence="15">
    <location>
        <begin position="570"/>
        <end position="616"/>
    </location>
</feature>
<sequence length="1642" mass="183799">MEDACREYESSLEDLTFNSKPHINMLTILAEENIAFAKEIVGIIEAQISKAPAIEKLPVLYLVDSIVKNVGRDYLPVFAKNLITSFICVFEKVDENTRKSLFKLRSTWDEVFPPKKLYALDVRVNSVDPAWPIKPLPPTASIHVNPKFLKQSDETPAVVAQPVVAPEPPVPPVPPVPVSSVTQEQLIRQQLLAKQKQLLELQQKKIELELEQTKAQLAGGFMLPTSTPSLPPKAIVPPATVIRPWKPPQSPAPEAKGPVSTSPVTAPPAPVGIRDPRLNRPVSKELLPSPSKSKSKAVRPDDAKPKPKAPSPMSKTVPGKTKSVEDKKDPRVKKRSPVEVEELRERRRAEVEEVRERKRIQAEVEEVRERKRIQAEVEEVRERKRIQAEVEEVRERKRIQAEVEEVRERKRAEVELRERRRAEVEELREKKRRCDDSKDLEEVKRRREEAQKGKLMVNGSMPSKEEFKTGGNARTHARKRSRSPDNTSPSHTSSRERDRRSPKRQSSSPPHKAQSRSPPLHKAQSRSPPPHKAQSRSPKRRSSSPPSHKPAKNQRARSREDHSLQGLKKTLSDGNRRKRPDDRDPPRGHDPKEAKDAQHRYRSWEETKHGKDEQQHKSPAQRHKPYTSPRTPKHRLSVDANLQIPDVLNSASKKDLLRRASRRLESGEITEEEFLNLAHKIKNLFQYQEEKQQRGVQSDRRSKEHEEPSRPMVEDYNHGREFPPLKALPGLRFKRRADPREAADREWISPLSERQRLDNEVKSGYDRRRPEPPQLASQEPPRFERERLSPLPPPLLPREQPESSPVARFESPNSEHSEDGEALLHQPPTAQSLQNMQPKSILKARPDGPGPRPQQGFRDSGPRSYQEPHFNASDPHFDHMTHGGPMRGFDGPQPRPRFDAPMQRFEGPQRFMGPMGFQHRPPRYEGPFDGPGPRPGFDGPRFEPRFPQQQPMRPLGPMFDGPMGPQQGFNMGPNSMGPNSMGPNSMGPNSMGPNQMGPNQMGPNQMGPNQMGPNQMGPQHFPEPMGGSFPTGPMYQGPNFIQPGPFAQPQGGFYNQGPGSMGPQGPGMGPGPGMGLQQPMNMMNMNQNFIPQNTVPFPPAPLAPENHFGQVDVNDLLSKLVSNGIIKASQPEDRGPTSGAPALPPAVAPVVEEEEDEEEPSEDDLPDLTSFRLDPMKHRYDSVVTRLYTGNQCCLCSMRFTAAQTDLYADHLDWHFRQNHAGKQAARKVTYRRWYYGLTDWIEFEEIADLEERAKSQFFEKENEEEVQKTQAAAKEEEIQSVRATKDQVAELCEICQEPFETYWVEEEEDWFLRNALRVDEKNFHPACFEDYQKSSYLDVTPSPNKLLTEHPLSTLSTTNPLSLLSAEDIKVKTEDVGGSSCSVKKEVDSEIKQERVSVPVRTPLRCERVPEIHRHSPSPVSAPELRIPASRGAVTGASAVSRGASSANANEARANEAKANLRRTCGERAAGAADAVFALRAAAAPHGADGGGANSSDGSSVFSSSARFRRSSVSLNPSGQSQLLLPFPLNSERTEAKRHEDFSSALRGSLQRLSTSTASGVAGTHWSHGNTWRPLQDSGVTPNSSPSPTRRSFRPTLRGPTAPLKRKGGVESDAPPKKLFITGVSAEASESSSLSFSSPQH</sequence>
<dbReference type="PANTHER" id="PTHR15921:SF3">
    <property type="entry name" value="PRE-MRNA CLEAVAGE COMPLEX 2 PROTEIN PCF11"/>
    <property type="match status" value="1"/>
</dbReference>
<evidence type="ECO:0000256" key="15">
    <source>
        <dbReference type="SAM" id="MobiDB-lite"/>
    </source>
</evidence>